<dbReference type="Proteomes" id="UP000178953">
    <property type="component" value="Unassembled WGS sequence"/>
</dbReference>
<evidence type="ECO:0000313" key="2">
    <source>
        <dbReference type="EMBL" id="OFJ53127.1"/>
    </source>
</evidence>
<dbReference type="AlphaFoldDB" id="A0A1E8Q407"/>
<accession>A0A1E8Q407</accession>
<organism evidence="2 3">
    <name type="scientific">Mycolicibacterium grossiae</name>
    <dbReference type="NCBI Taxonomy" id="1552759"/>
    <lineage>
        <taxon>Bacteria</taxon>
        <taxon>Bacillati</taxon>
        <taxon>Actinomycetota</taxon>
        <taxon>Actinomycetes</taxon>
        <taxon>Mycobacteriales</taxon>
        <taxon>Mycobacteriaceae</taxon>
        <taxon>Mycolicibacterium</taxon>
    </lineage>
</organism>
<feature type="transmembrane region" description="Helical" evidence="1">
    <location>
        <begin position="47"/>
        <end position="68"/>
    </location>
</feature>
<feature type="transmembrane region" description="Helical" evidence="1">
    <location>
        <begin position="80"/>
        <end position="101"/>
    </location>
</feature>
<keyword evidence="1" id="KW-0812">Transmembrane</keyword>
<protein>
    <recommendedName>
        <fullName evidence="4">GAP family protein</fullName>
    </recommendedName>
</protein>
<evidence type="ECO:0000313" key="3">
    <source>
        <dbReference type="Proteomes" id="UP000178953"/>
    </source>
</evidence>
<dbReference type="OrthoDB" id="4747520at2"/>
<keyword evidence="3" id="KW-1185">Reference proteome</keyword>
<proteinExistence type="predicted"/>
<dbReference type="InterPro" id="IPR021315">
    <property type="entry name" value="Gap/Sap"/>
</dbReference>
<evidence type="ECO:0008006" key="4">
    <source>
        <dbReference type="Google" id="ProtNLM"/>
    </source>
</evidence>
<gene>
    <name evidence="2" type="ORF">BEL07_13920</name>
</gene>
<dbReference type="EMBL" id="MCHX01000029">
    <property type="protein sequence ID" value="OFJ53127.1"/>
    <property type="molecule type" value="Genomic_DNA"/>
</dbReference>
<feature type="transmembrane region" description="Helical" evidence="1">
    <location>
        <begin position="200"/>
        <end position="222"/>
    </location>
</feature>
<dbReference type="RefSeq" id="WP_070353702.1">
    <property type="nucleotide sequence ID" value="NZ_CP043474.1"/>
</dbReference>
<sequence length="227" mass="24185">MLSLFASLLGLAAIDSLNVLNVGIVSATVYGARLNRISPLPAGLGFISGLFVATTAIGLATVLGLHFATDFFDVDITPRLRYWGELGIGVLLLGVACIPLGNQLPVIPPWVVTALREKPWLFWVLGVVIGSGQAPTSIPYIAGLALIAAIDPRPPLWPLIVVGYTALTLLPTLAVLLLGNRSTPRAQRVQRNLIRGINRYGPMTVRVVFVVIGVALVVDAAVHYRLL</sequence>
<dbReference type="Pfam" id="PF11139">
    <property type="entry name" value="SfLAP"/>
    <property type="match status" value="1"/>
</dbReference>
<keyword evidence="1" id="KW-1133">Transmembrane helix</keyword>
<feature type="transmembrane region" description="Helical" evidence="1">
    <location>
        <begin position="121"/>
        <end position="149"/>
    </location>
</feature>
<feature type="transmembrane region" description="Helical" evidence="1">
    <location>
        <begin position="156"/>
        <end position="180"/>
    </location>
</feature>
<evidence type="ECO:0000256" key="1">
    <source>
        <dbReference type="SAM" id="Phobius"/>
    </source>
</evidence>
<reference evidence="2 3" key="1">
    <citation type="submission" date="2016-09" db="EMBL/GenBank/DDBJ databases">
        <title>genome sequence of Mycobacterium sp. 739 SCH.</title>
        <authorList>
            <person name="Greninger A.L."/>
            <person name="Qin X."/>
            <person name="Jerome K."/>
            <person name="Vora S."/>
            <person name="Quinn K."/>
        </authorList>
    </citation>
    <scope>NUCLEOTIDE SEQUENCE [LARGE SCALE GENOMIC DNA]</scope>
    <source>
        <strain evidence="2 3">SCH</strain>
    </source>
</reference>
<name>A0A1E8Q407_9MYCO</name>
<keyword evidence="1" id="KW-0472">Membrane</keyword>
<comment type="caution">
    <text evidence="2">The sequence shown here is derived from an EMBL/GenBank/DDBJ whole genome shotgun (WGS) entry which is preliminary data.</text>
</comment>